<comment type="caution">
    <text evidence="1">The sequence shown here is derived from an EMBL/GenBank/DDBJ whole genome shotgun (WGS) entry which is preliminary data.</text>
</comment>
<proteinExistence type="predicted"/>
<gene>
    <name evidence="1" type="ORF">PUN28_004736</name>
</gene>
<name>A0AAW2GCY1_9HYME</name>
<protein>
    <submittedName>
        <fullName evidence="1">Uncharacterized protein</fullName>
    </submittedName>
</protein>
<evidence type="ECO:0000313" key="2">
    <source>
        <dbReference type="Proteomes" id="UP001430953"/>
    </source>
</evidence>
<keyword evidence="2" id="KW-1185">Reference proteome</keyword>
<dbReference type="Proteomes" id="UP001430953">
    <property type="component" value="Unassembled WGS sequence"/>
</dbReference>
<reference evidence="1 2" key="1">
    <citation type="submission" date="2023-03" db="EMBL/GenBank/DDBJ databases">
        <title>High recombination rates correlate with genetic variation in Cardiocondyla obscurior ants.</title>
        <authorList>
            <person name="Errbii M."/>
        </authorList>
    </citation>
    <scope>NUCLEOTIDE SEQUENCE [LARGE SCALE GENOMIC DNA]</scope>
    <source>
        <strain evidence="1">Alpha-2009</strain>
        <tissue evidence="1">Whole body</tissue>
    </source>
</reference>
<organism evidence="1 2">
    <name type="scientific">Cardiocondyla obscurior</name>
    <dbReference type="NCBI Taxonomy" id="286306"/>
    <lineage>
        <taxon>Eukaryota</taxon>
        <taxon>Metazoa</taxon>
        <taxon>Ecdysozoa</taxon>
        <taxon>Arthropoda</taxon>
        <taxon>Hexapoda</taxon>
        <taxon>Insecta</taxon>
        <taxon>Pterygota</taxon>
        <taxon>Neoptera</taxon>
        <taxon>Endopterygota</taxon>
        <taxon>Hymenoptera</taxon>
        <taxon>Apocrita</taxon>
        <taxon>Aculeata</taxon>
        <taxon>Formicoidea</taxon>
        <taxon>Formicidae</taxon>
        <taxon>Myrmicinae</taxon>
        <taxon>Cardiocondyla</taxon>
    </lineage>
</organism>
<accession>A0AAW2GCY1</accession>
<sequence>MTVRCEARRGEVKRIRARAVPLFPPYGARFLNHIHAIPLGRVANRDARVYALIIVVRRNAVSLN</sequence>
<dbReference type="AlphaFoldDB" id="A0AAW2GCY1"/>
<evidence type="ECO:0000313" key="1">
    <source>
        <dbReference type="EMBL" id="KAL0125878.1"/>
    </source>
</evidence>
<dbReference type="EMBL" id="JADYXP020000004">
    <property type="protein sequence ID" value="KAL0125878.1"/>
    <property type="molecule type" value="Genomic_DNA"/>
</dbReference>